<gene>
    <name evidence="2" type="ORF">ACJ73_02267</name>
</gene>
<dbReference type="Proteomes" id="UP000242791">
    <property type="component" value="Unassembled WGS sequence"/>
</dbReference>
<protein>
    <submittedName>
        <fullName evidence="2">Uncharacterized protein</fullName>
    </submittedName>
</protein>
<feature type="compositionally biased region" description="Basic and acidic residues" evidence="1">
    <location>
        <begin position="1"/>
        <end position="19"/>
    </location>
</feature>
<reference evidence="2 3" key="1">
    <citation type="submission" date="2015-08" db="EMBL/GenBank/DDBJ databases">
        <title>Emmonsia species relationships and genome sequence.</title>
        <authorList>
            <person name="Cuomo C.A."/>
            <person name="Schwartz I.S."/>
            <person name="Kenyon C."/>
            <person name="De Hoog G.S."/>
            <person name="Govender N.P."/>
            <person name="Botha A."/>
            <person name="Moreno L."/>
            <person name="De Vries M."/>
            <person name="Munoz J.F."/>
            <person name="Stielow J.B."/>
        </authorList>
    </citation>
    <scope>NUCLEOTIDE SEQUENCE [LARGE SCALE GENOMIC DNA]</scope>
    <source>
        <strain evidence="2 3">EI222</strain>
    </source>
</reference>
<comment type="caution">
    <text evidence="2">The sequence shown here is derived from an EMBL/GenBank/DDBJ whole genome shotgun (WGS) entry which is preliminary data.</text>
</comment>
<name>A0A1J9QD03_9EURO</name>
<evidence type="ECO:0000313" key="2">
    <source>
        <dbReference type="EMBL" id="OJD26352.1"/>
    </source>
</evidence>
<keyword evidence="3" id="KW-1185">Reference proteome</keyword>
<proteinExistence type="predicted"/>
<dbReference type="AlphaFoldDB" id="A0A1J9QD03"/>
<feature type="region of interest" description="Disordered" evidence="1">
    <location>
        <begin position="1"/>
        <end position="38"/>
    </location>
</feature>
<organism evidence="2 3">
    <name type="scientific">Blastomyces percursus</name>
    <dbReference type="NCBI Taxonomy" id="1658174"/>
    <lineage>
        <taxon>Eukaryota</taxon>
        <taxon>Fungi</taxon>
        <taxon>Dikarya</taxon>
        <taxon>Ascomycota</taxon>
        <taxon>Pezizomycotina</taxon>
        <taxon>Eurotiomycetes</taxon>
        <taxon>Eurotiomycetidae</taxon>
        <taxon>Onygenales</taxon>
        <taxon>Ajellomycetaceae</taxon>
        <taxon>Blastomyces</taxon>
    </lineage>
</organism>
<evidence type="ECO:0000313" key="3">
    <source>
        <dbReference type="Proteomes" id="UP000242791"/>
    </source>
</evidence>
<feature type="region of interest" description="Disordered" evidence="1">
    <location>
        <begin position="61"/>
        <end position="109"/>
    </location>
</feature>
<dbReference type="EMBL" id="LGTZ01000236">
    <property type="protein sequence ID" value="OJD26352.1"/>
    <property type="molecule type" value="Genomic_DNA"/>
</dbReference>
<accession>A0A1J9QD03</accession>
<sequence>MEKWETERREVVATDDRKRASSPAEEAGAREQSGTNGGALLMLGGWDLDAFGMEEPGLGVWGTGRRQTTGSLGARGIARAGEETQARCGGRVGRDGDGDGDGDARQSSRVLEVVSSWEELRKYGDLRARRLRTGGGT</sequence>
<evidence type="ECO:0000256" key="1">
    <source>
        <dbReference type="SAM" id="MobiDB-lite"/>
    </source>
</evidence>
<dbReference type="VEuPathDB" id="FungiDB:ACJ73_02267"/>
<feature type="compositionally biased region" description="Basic and acidic residues" evidence="1">
    <location>
        <begin position="92"/>
        <end position="106"/>
    </location>
</feature>